<accession>A0A086TIL1</accession>
<dbReference type="Pfam" id="PF06985">
    <property type="entry name" value="HET"/>
    <property type="match status" value="1"/>
</dbReference>
<protein>
    <recommendedName>
        <fullName evidence="1">Heterokaryon incompatibility domain-containing protein</fullName>
    </recommendedName>
</protein>
<feature type="domain" description="Heterokaryon incompatibility" evidence="1">
    <location>
        <begin position="32"/>
        <end position="174"/>
    </location>
</feature>
<dbReference type="InterPro" id="IPR010730">
    <property type="entry name" value="HET"/>
</dbReference>
<reference evidence="2 3" key="1">
    <citation type="submission" date="2011-02" db="EMBL/GenBank/DDBJ databases">
        <title>The Genome Sequence of Mortierella verticillata NRRL 6337.</title>
        <authorList>
            <consortium name="The Broad Institute Genome Sequencing Platform"/>
            <person name="Russ C."/>
            <person name="Cuomo C."/>
            <person name="Burger G."/>
            <person name="Gray M.W."/>
            <person name="Holland P.W.H."/>
            <person name="King N."/>
            <person name="Lang F.B.F."/>
            <person name="Roger A.J."/>
            <person name="Ruiz-Trillo I."/>
            <person name="Young S.K."/>
            <person name="Zeng Q."/>
            <person name="Gargeya S."/>
            <person name="Alvarado L."/>
            <person name="Berlin A."/>
            <person name="Chapman S.B."/>
            <person name="Chen Z."/>
            <person name="Freedman E."/>
            <person name="Gellesch M."/>
            <person name="Goldberg J."/>
            <person name="Griggs A."/>
            <person name="Gujja S."/>
            <person name="Heilman E."/>
            <person name="Heiman D."/>
            <person name="Howarth C."/>
            <person name="Mehta T."/>
            <person name="Neiman D."/>
            <person name="Pearson M."/>
            <person name="Roberts A."/>
            <person name="Saif S."/>
            <person name="Shea T."/>
            <person name="Shenoy N."/>
            <person name="Sisk P."/>
            <person name="Stolte C."/>
            <person name="Sykes S."/>
            <person name="White J."/>
            <person name="Yandava C."/>
            <person name="Haas B."/>
            <person name="Nusbaum C."/>
            <person name="Birren B."/>
        </authorList>
    </citation>
    <scope>NUCLEOTIDE SEQUENCE [LARGE SCALE GENOMIC DNA]</scope>
    <source>
        <strain evidence="2 3">NRRL 6337</strain>
    </source>
</reference>
<dbReference type="PANTHER" id="PTHR24148">
    <property type="entry name" value="ANKYRIN REPEAT DOMAIN-CONTAINING PROTEIN 39 HOMOLOG-RELATED"/>
    <property type="match status" value="1"/>
</dbReference>
<dbReference type="Proteomes" id="UP000243308">
    <property type="component" value="Unassembled WGS sequence"/>
</dbReference>
<dbReference type="AlphaFoldDB" id="A0A086TIL1"/>
<dbReference type="InterPro" id="IPR052895">
    <property type="entry name" value="HetReg/Transcr_Mod"/>
</dbReference>
<sequence length="505" mass="57395">MSLTRPKRLFHVPSMSTVMYKDVVDDVEERGYVCVSHVWGEQTLYTPESLGVEGGIDWEIPLSNIRKMDMLKSAMEHFKMEWCWFDVLCMPQGEHNQGEVNGEIPYMGDYYNGAKMTLVLGEGIGPGSATEGSFVKGLFKGLTTITKHTTVLGQLGLWSLDKEPWIGRLWTFQEAVMSGQIWMVNPYKNYLDMSDAMKRLIASGENSAFCSPDDPTMNLARAIRDYGEYKTSVGRMLHEGHKRKCYKPQDRYYGMLGILGYVNFPVTYDITMEDLGKKLMEHAYSNMDVSWLAVHTKDKTGFIPSCEDVTYIGELWREEEPGMCDIKFEENTLWINACVVADVTHSHKVVDNKIDLEDMYKEWGVDDSDVIRAFTGHCWLSDGEIKNLKSYYDADVTSFATFQGLLTAAGIPGGGSIGKLFKKHMRHGDIKWQTVCKVCTKTEKNVLMTFCGECDVGDKIVLLPMYDIHGRTLGIAVDDTFKRKGICLYPKLDLSYEYMPYKFPL</sequence>
<evidence type="ECO:0000313" key="3">
    <source>
        <dbReference type="Proteomes" id="UP000243308"/>
    </source>
</evidence>
<dbReference type="EMBL" id="KN042439">
    <property type="protein sequence ID" value="KFH61788.1"/>
    <property type="molecule type" value="Genomic_DNA"/>
</dbReference>
<dbReference type="OrthoDB" id="5071163at2759"/>
<dbReference type="PANTHER" id="PTHR24148:SF64">
    <property type="entry name" value="HETEROKARYON INCOMPATIBILITY DOMAIN-CONTAINING PROTEIN"/>
    <property type="match status" value="1"/>
</dbReference>
<evidence type="ECO:0000313" key="2">
    <source>
        <dbReference type="EMBL" id="KFH61788.1"/>
    </source>
</evidence>
<name>A0A086TIL1_9FUNG</name>
<organism evidence="2 3">
    <name type="scientific">Podila verticillata NRRL 6337</name>
    <dbReference type="NCBI Taxonomy" id="1069443"/>
    <lineage>
        <taxon>Eukaryota</taxon>
        <taxon>Fungi</taxon>
        <taxon>Fungi incertae sedis</taxon>
        <taxon>Mucoromycota</taxon>
        <taxon>Mortierellomycotina</taxon>
        <taxon>Mortierellomycetes</taxon>
        <taxon>Mortierellales</taxon>
        <taxon>Mortierellaceae</taxon>
        <taxon>Podila</taxon>
    </lineage>
</organism>
<keyword evidence="3" id="KW-1185">Reference proteome</keyword>
<evidence type="ECO:0000259" key="1">
    <source>
        <dbReference type="Pfam" id="PF06985"/>
    </source>
</evidence>
<gene>
    <name evidence="2" type="ORF">MVEG_12371</name>
</gene>
<proteinExistence type="predicted"/>